<keyword evidence="1" id="KW-0812">Transmembrane</keyword>
<evidence type="ECO:0000256" key="1">
    <source>
        <dbReference type="SAM" id="Phobius"/>
    </source>
</evidence>
<dbReference type="EMBL" id="JACHXM010000025">
    <property type="protein sequence ID" value="MBB3142665.1"/>
    <property type="molecule type" value="Genomic_DNA"/>
</dbReference>
<feature type="transmembrane region" description="Helical" evidence="1">
    <location>
        <begin position="90"/>
        <end position="107"/>
    </location>
</feature>
<dbReference type="PANTHER" id="PTHR34290:SF2">
    <property type="entry name" value="OS04G0668800 PROTEIN"/>
    <property type="match status" value="1"/>
</dbReference>
<dbReference type="GO" id="GO:0015035">
    <property type="term" value="F:protein-disulfide reductase activity"/>
    <property type="evidence" value="ECO:0007669"/>
    <property type="project" value="InterPro"/>
</dbReference>
<keyword evidence="3" id="KW-1185">Reference proteome</keyword>
<protein>
    <submittedName>
        <fullName evidence="2">Putative DCC family thiol-disulfide oxidoreductase YuxK</fullName>
    </submittedName>
</protein>
<sequence>MSEPATLKVYYDAGCPICRRDRRRYERWSGGAASVEWLDVTDHADHLRARGIELQEALRSLHVEDDAGRLCHGLDAYILLMRRVTWLRPLAWLIGLPLVKPLLGAWYHRWVRRRLRREGRL</sequence>
<evidence type="ECO:0000313" key="3">
    <source>
        <dbReference type="Proteomes" id="UP000525987"/>
    </source>
</evidence>
<gene>
    <name evidence="2" type="ORF">FHR96_003565</name>
</gene>
<dbReference type="InterPro" id="IPR044691">
    <property type="entry name" value="DCC1_Trx"/>
</dbReference>
<keyword evidence="1" id="KW-0472">Membrane</keyword>
<keyword evidence="1" id="KW-1133">Transmembrane helix</keyword>
<evidence type="ECO:0000313" key="2">
    <source>
        <dbReference type="EMBL" id="MBB3142665.1"/>
    </source>
</evidence>
<dbReference type="Proteomes" id="UP000525987">
    <property type="component" value="Unassembled WGS sequence"/>
</dbReference>
<accession>A0A7W5C0V6</accession>
<proteinExistence type="predicted"/>
<dbReference type="Pfam" id="PF04134">
    <property type="entry name" value="DCC1-like"/>
    <property type="match status" value="1"/>
</dbReference>
<dbReference type="RefSeq" id="WP_183389031.1">
    <property type="nucleotide sequence ID" value="NZ_JACHXM010000025.1"/>
</dbReference>
<dbReference type="PANTHER" id="PTHR34290">
    <property type="entry name" value="SI:CH73-390P7.2"/>
    <property type="match status" value="1"/>
</dbReference>
<organism evidence="2 3">
    <name type="scientific">Halomonas organivorans</name>
    <dbReference type="NCBI Taxonomy" id="257772"/>
    <lineage>
        <taxon>Bacteria</taxon>
        <taxon>Pseudomonadati</taxon>
        <taxon>Pseudomonadota</taxon>
        <taxon>Gammaproteobacteria</taxon>
        <taxon>Oceanospirillales</taxon>
        <taxon>Halomonadaceae</taxon>
        <taxon>Halomonas</taxon>
    </lineage>
</organism>
<dbReference type="InterPro" id="IPR007263">
    <property type="entry name" value="DCC1-like"/>
</dbReference>
<reference evidence="2 3" key="1">
    <citation type="submission" date="2020-08" db="EMBL/GenBank/DDBJ databases">
        <title>Genomic Encyclopedia of Type Strains, Phase III (KMG-III): the genomes of soil and plant-associated and newly described type strains.</title>
        <authorList>
            <person name="Whitman W."/>
        </authorList>
    </citation>
    <scope>NUCLEOTIDE SEQUENCE [LARGE SCALE GENOMIC DNA]</scope>
    <source>
        <strain evidence="2 3">CECT 5995</strain>
    </source>
</reference>
<name>A0A7W5C0V6_9GAMM</name>
<dbReference type="AlphaFoldDB" id="A0A7W5C0V6"/>
<comment type="caution">
    <text evidence="2">The sequence shown here is derived from an EMBL/GenBank/DDBJ whole genome shotgun (WGS) entry which is preliminary data.</text>
</comment>